<comment type="subcellular location">
    <subcellularLocation>
        <location evidence="1">Cell membrane</location>
        <topology evidence="1">Multi-pass membrane protein</topology>
    </subcellularLocation>
</comment>
<dbReference type="PANTHER" id="PTHR30086:SF20">
    <property type="entry name" value="ARGININE EXPORTER PROTEIN ARGO-RELATED"/>
    <property type="match status" value="1"/>
</dbReference>
<evidence type="ECO:0000256" key="6">
    <source>
        <dbReference type="SAM" id="Phobius"/>
    </source>
</evidence>
<sequence>MLESYLTGLVVSGGIIMAIGAQNAYVLGLAVRRQHHWWSAGLCMTSDLLLLSAGMLGISALLLAVPQAMEVMRWAGVLFLGWLAAQALWRAVSGRRGLDGEAQAPPGRRRVILATLAVTLLNPQVYLDTLLLIPAVGAQQSSTAGFLAGAGSASILWFSLLAWGGAALAPWLKRPVAWRAIDGAIGVMMAAIAIQLASGTGMPAAMAGIS</sequence>
<name>A0A7X4W014_9GAMM</name>
<evidence type="ECO:0000313" key="8">
    <source>
        <dbReference type="Proteomes" id="UP000448235"/>
    </source>
</evidence>
<evidence type="ECO:0000256" key="5">
    <source>
        <dbReference type="ARBA" id="ARBA00023136"/>
    </source>
</evidence>
<dbReference type="GO" id="GO:0015171">
    <property type="term" value="F:amino acid transmembrane transporter activity"/>
    <property type="evidence" value="ECO:0007669"/>
    <property type="project" value="TreeGrafter"/>
</dbReference>
<feature type="transmembrane region" description="Helical" evidence="6">
    <location>
        <begin position="71"/>
        <end position="89"/>
    </location>
</feature>
<evidence type="ECO:0000256" key="3">
    <source>
        <dbReference type="ARBA" id="ARBA00022692"/>
    </source>
</evidence>
<feature type="transmembrane region" description="Helical" evidence="6">
    <location>
        <begin position="110"/>
        <end position="127"/>
    </location>
</feature>
<comment type="caution">
    <text evidence="7">The sequence shown here is derived from an EMBL/GenBank/DDBJ whole genome shotgun (WGS) entry which is preliminary data.</text>
</comment>
<feature type="transmembrane region" description="Helical" evidence="6">
    <location>
        <begin position="184"/>
        <end position="209"/>
    </location>
</feature>
<reference evidence="7 8" key="1">
    <citation type="submission" date="2019-12" db="EMBL/GenBank/DDBJ databases">
        <title>Draft genome sequencing of Halomonas icarensis D1-1.</title>
        <authorList>
            <person name="Pandiyan K."/>
            <person name="Kushwaha P."/>
            <person name="Gowdham M."/>
            <person name="Chakdar H."/>
            <person name="Singh A."/>
            <person name="Kumar M."/>
            <person name="Saxena A.K."/>
        </authorList>
    </citation>
    <scope>NUCLEOTIDE SEQUENCE [LARGE SCALE GENOMIC DNA]</scope>
    <source>
        <strain evidence="7 8">D1-1</strain>
    </source>
</reference>
<dbReference type="Proteomes" id="UP000448235">
    <property type="component" value="Unassembled WGS sequence"/>
</dbReference>
<keyword evidence="8" id="KW-1185">Reference proteome</keyword>
<proteinExistence type="predicted"/>
<dbReference type="EMBL" id="WUTS01000001">
    <property type="protein sequence ID" value="NAW13190.1"/>
    <property type="molecule type" value="Genomic_DNA"/>
</dbReference>
<protein>
    <submittedName>
        <fullName evidence="7">LysE family transporter</fullName>
    </submittedName>
</protein>
<keyword evidence="5 6" id="KW-0472">Membrane</keyword>
<evidence type="ECO:0000313" key="7">
    <source>
        <dbReference type="EMBL" id="NAW13190.1"/>
    </source>
</evidence>
<keyword evidence="2" id="KW-1003">Cell membrane</keyword>
<feature type="transmembrane region" description="Helical" evidence="6">
    <location>
        <begin position="6"/>
        <end position="27"/>
    </location>
</feature>
<dbReference type="AlphaFoldDB" id="A0A7X4W014"/>
<gene>
    <name evidence="7" type="ORF">GRB80_10065</name>
</gene>
<feature type="transmembrane region" description="Helical" evidence="6">
    <location>
        <begin position="147"/>
        <end position="172"/>
    </location>
</feature>
<dbReference type="RefSeq" id="WP_161423486.1">
    <property type="nucleotide sequence ID" value="NZ_JARWMY010000033.1"/>
</dbReference>
<dbReference type="PANTHER" id="PTHR30086">
    <property type="entry name" value="ARGININE EXPORTER PROTEIN ARGO"/>
    <property type="match status" value="1"/>
</dbReference>
<organism evidence="7 8">
    <name type="scientific">Halomonas icarae</name>
    <dbReference type="NCBI Taxonomy" id="2691040"/>
    <lineage>
        <taxon>Bacteria</taxon>
        <taxon>Pseudomonadati</taxon>
        <taxon>Pseudomonadota</taxon>
        <taxon>Gammaproteobacteria</taxon>
        <taxon>Oceanospirillales</taxon>
        <taxon>Halomonadaceae</taxon>
        <taxon>Halomonas</taxon>
    </lineage>
</organism>
<dbReference type="Pfam" id="PF01810">
    <property type="entry name" value="LysE"/>
    <property type="match status" value="1"/>
</dbReference>
<evidence type="ECO:0000256" key="4">
    <source>
        <dbReference type="ARBA" id="ARBA00022989"/>
    </source>
</evidence>
<evidence type="ECO:0000256" key="1">
    <source>
        <dbReference type="ARBA" id="ARBA00004651"/>
    </source>
</evidence>
<dbReference type="InterPro" id="IPR001123">
    <property type="entry name" value="LeuE-type"/>
</dbReference>
<feature type="transmembrane region" description="Helical" evidence="6">
    <location>
        <begin position="48"/>
        <end position="65"/>
    </location>
</feature>
<accession>A0A7X4W014</accession>
<keyword evidence="4 6" id="KW-1133">Transmembrane helix</keyword>
<keyword evidence="3 6" id="KW-0812">Transmembrane</keyword>
<dbReference type="GO" id="GO:0005886">
    <property type="term" value="C:plasma membrane"/>
    <property type="evidence" value="ECO:0007669"/>
    <property type="project" value="UniProtKB-SubCell"/>
</dbReference>
<evidence type="ECO:0000256" key="2">
    <source>
        <dbReference type="ARBA" id="ARBA00022475"/>
    </source>
</evidence>